<dbReference type="Proteomes" id="UP000015729">
    <property type="component" value="Unassembled WGS sequence"/>
</dbReference>
<gene>
    <name evidence="1" type="ORF">A244_10110</name>
</gene>
<accession>S6VWW7</accession>
<organism evidence="1 2">
    <name type="scientific">Pseudomonas syringae pv. actinidiae ICMP 18807</name>
    <dbReference type="NCBI Taxonomy" id="1194404"/>
    <lineage>
        <taxon>Bacteria</taxon>
        <taxon>Pseudomonadati</taxon>
        <taxon>Pseudomonadota</taxon>
        <taxon>Gammaproteobacteria</taxon>
        <taxon>Pseudomonadales</taxon>
        <taxon>Pseudomonadaceae</taxon>
        <taxon>Pseudomonas</taxon>
        <taxon>Pseudomonas syringae</taxon>
    </lineage>
</organism>
<reference evidence="1 2" key="1">
    <citation type="journal article" date="2013" name="PLoS Pathog.">
        <title>Genomic analysis of the Kiwifruit pathogen Pseudomonas syringae pv. actinidiae provides insight into the origins of an emergent plant disease.</title>
        <authorList>
            <person name="McCann H.C."/>
            <person name="Rikkerink E.H."/>
            <person name="Bertels F."/>
            <person name="Fiers M."/>
            <person name="Lu A."/>
            <person name="Rees-George J."/>
            <person name="Andersen M.T."/>
            <person name="Gleave A.P."/>
            <person name="Haubold B."/>
            <person name="Wohlers M.W."/>
            <person name="Guttman D.S."/>
            <person name="Wang P.W."/>
            <person name="Straub C."/>
            <person name="Vanneste J.L."/>
            <person name="Rainey P.B."/>
            <person name="Templeton M.D."/>
        </authorList>
    </citation>
    <scope>NUCLEOTIDE SEQUENCE [LARGE SCALE GENOMIC DNA]</scope>
    <source>
        <strain evidence="1 2">ICMP 18807</strain>
    </source>
</reference>
<dbReference type="AlphaFoldDB" id="S6VWW7"/>
<dbReference type="PATRIC" id="fig|1194404.4.peg.2105"/>
<feature type="non-terminal residue" evidence="1">
    <location>
        <position position="40"/>
    </location>
</feature>
<evidence type="ECO:0000313" key="2">
    <source>
        <dbReference type="Proteomes" id="UP000015729"/>
    </source>
</evidence>
<protein>
    <submittedName>
        <fullName evidence="1">RpiR family transcriptional regulator</fullName>
    </submittedName>
</protein>
<name>S6VWW7_PSESF</name>
<sequence>MDILYQIRARQASFSAGEGRIAKLLLSDIAFAASASLDEL</sequence>
<proteinExistence type="predicted"/>
<evidence type="ECO:0000313" key="1">
    <source>
        <dbReference type="EMBL" id="EPN58429.1"/>
    </source>
</evidence>
<comment type="caution">
    <text evidence="1">The sequence shown here is derived from an EMBL/GenBank/DDBJ whole genome shotgun (WGS) entry which is preliminary data.</text>
</comment>
<dbReference type="EMBL" id="AOKG01000669">
    <property type="protein sequence ID" value="EPN58429.1"/>
    <property type="molecule type" value="Genomic_DNA"/>
</dbReference>